<sequence length="361" mass="38197">MSRAFEPISVGSWTLPQRFVMAPLTRNRAGEGMAPTDLAVTYYGQRAGAGLIISEGTQPSATGQGYLNTPGIHSPEQVEGWRKVGQAVHDGGGKIVVQLMHVGRIAHPDNKQGLETVAPSALTAPGEMVTAEGRVPHVEPRALETDEIPGIVEEFVHAARCAVEAGLDGVEVHSANGYLLHQFLAPSSNTRTDGYGGSPEARARLTVEVTRAVAEAIGADKVGIRISPAHNIQGCLEEDPSDVEATYTSLVEGIADLGLAYLSILADPRSQLVTDLRKRFGGPTILNSGFADVTQLADVESVLDEGLGDLVAVGREYIANPDLAERWKQGAELNEPNGDTFYGGGAEGYTDYPFLGESRSA</sequence>
<proteinExistence type="predicted"/>
<gene>
    <name evidence="2" type="primary">nemA</name>
    <name evidence="2" type="ORF">ENKNEFLB_02060</name>
</gene>
<dbReference type="SUPFAM" id="SSF51395">
    <property type="entry name" value="FMN-linked oxidoreductases"/>
    <property type="match status" value="1"/>
</dbReference>
<protein>
    <submittedName>
        <fullName evidence="2">N-ethylmaleimide reductase</fullName>
        <ecNumber evidence="2">1.-.-.-</ecNumber>
    </submittedName>
</protein>
<evidence type="ECO:0000259" key="1">
    <source>
        <dbReference type="Pfam" id="PF00724"/>
    </source>
</evidence>
<dbReference type="Gene3D" id="3.20.20.70">
    <property type="entry name" value="Aldolase class I"/>
    <property type="match status" value="1"/>
</dbReference>
<dbReference type="InterPro" id="IPR013785">
    <property type="entry name" value="Aldolase_TIM"/>
</dbReference>
<dbReference type="EC" id="1.-.-.-" evidence="2"/>
<evidence type="ECO:0000313" key="3">
    <source>
        <dbReference type="Proteomes" id="UP000679307"/>
    </source>
</evidence>
<evidence type="ECO:0000313" key="2">
    <source>
        <dbReference type="EMBL" id="QVT79671.1"/>
    </source>
</evidence>
<keyword evidence="3" id="KW-1185">Reference proteome</keyword>
<dbReference type="InterPro" id="IPR045247">
    <property type="entry name" value="Oye-like"/>
</dbReference>
<name>A0ABX8EGN1_9ACTN</name>
<dbReference type="GO" id="GO:0016491">
    <property type="term" value="F:oxidoreductase activity"/>
    <property type="evidence" value="ECO:0007669"/>
    <property type="project" value="UniProtKB-KW"/>
</dbReference>
<accession>A0ABX8EGN1</accession>
<dbReference type="InterPro" id="IPR001155">
    <property type="entry name" value="OxRdtase_FMN_N"/>
</dbReference>
<reference evidence="2 3" key="1">
    <citation type="submission" date="2021-05" db="EMBL/GenBank/DDBJ databases">
        <title>Complete genome of Nocardioides aquaticus KCTC 9944T isolated from meromictic and hypersaline Ekho Lake, Antarctica.</title>
        <authorList>
            <person name="Hwang K."/>
            <person name="Kim K.M."/>
            <person name="Choe H."/>
        </authorList>
    </citation>
    <scope>NUCLEOTIDE SEQUENCE [LARGE SCALE GENOMIC DNA]</scope>
    <source>
        <strain evidence="2 3">KCTC 9944</strain>
    </source>
</reference>
<dbReference type="RefSeq" id="WP_214059085.1">
    <property type="nucleotide sequence ID" value="NZ_BAAAHS010000073.1"/>
</dbReference>
<dbReference type="CDD" id="cd02933">
    <property type="entry name" value="OYE_like_FMN"/>
    <property type="match status" value="1"/>
</dbReference>
<dbReference type="Proteomes" id="UP000679307">
    <property type="component" value="Chromosome"/>
</dbReference>
<dbReference type="PANTHER" id="PTHR22893:SF91">
    <property type="entry name" value="NADPH DEHYDROGENASE 2-RELATED"/>
    <property type="match status" value="1"/>
</dbReference>
<feature type="domain" description="NADH:flavin oxidoreductase/NADH oxidase N-terminal" evidence="1">
    <location>
        <begin position="5"/>
        <end position="334"/>
    </location>
</feature>
<dbReference type="EMBL" id="CP075371">
    <property type="protein sequence ID" value="QVT79671.1"/>
    <property type="molecule type" value="Genomic_DNA"/>
</dbReference>
<keyword evidence="2" id="KW-0560">Oxidoreductase</keyword>
<dbReference type="PANTHER" id="PTHR22893">
    <property type="entry name" value="NADH OXIDOREDUCTASE-RELATED"/>
    <property type="match status" value="1"/>
</dbReference>
<dbReference type="Pfam" id="PF00724">
    <property type="entry name" value="Oxidored_FMN"/>
    <property type="match status" value="1"/>
</dbReference>
<organism evidence="2 3">
    <name type="scientific">Nocardioides aquaticus</name>
    <dbReference type="NCBI Taxonomy" id="160826"/>
    <lineage>
        <taxon>Bacteria</taxon>
        <taxon>Bacillati</taxon>
        <taxon>Actinomycetota</taxon>
        <taxon>Actinomycetes</taxon>
        <taxon>Propionibacteriales</taxon>
        <taxon>Nocardioidaceae</taxon>
        <taxon>Nocardioides</taxon>
    </lineage>
</organism>